<protein>
    <recommendedName>
        <fullName evidence="5">5-formyltetrahydrofolate cyclo-ligase</fullName>
        <ecNumber evidence="5">6.3.3.2</ecNumber>
    </recommendedName>
</protein>
<feature type="region of interest" description="Disordered" evidence="6">
    <location>
        <begin position="1"/>
        <end position="28"/>
    </location>
</feature>
<dbReference type="Proteomes" id="UP000483293">
    <property type="component" value="Unassembled WGS sequence"/>
</dbReference>
<proteinExistence type="inferred from homology"/>
<keyword evidence="8" id="KW-1185">Reference proteome</keyword>
<feature type="region of interest" description="Disordered" evidence="6">
    <location>
        <begin position="47"/>
        <end position="75"/>
    </location>
</feature>
<keyword evidence="5" id="KW-0460">Magnesium</keyword>
<dbReference type="InterPro" id="IPR024185">
    <property type="entry name" value="FTHF_cligase-like_sf"/>
</dbReference>
<keyword evidence="5" id="KW-0479">Metal-binding</keyword>
<dbReference type="SUPFAM" id="SSF100950">
    <property type="entry name" value="NagB/RpiA/CoA transferase-like"/>
    <property type="match status" value="1"/>
</dbReference>
<organism evidence="7 8">
    <name type="scientific">Bifidobacterium platyrrhinorum</name>
    <dbReference type="NCBI Taxonomy" id="2661628"/>
    <lineage>
        <taxon>Bacteria</taxon>
        <taxon>Bacillati</taxon>
        <taxon>Actinomycetota</taxon>
        <taxon>Actinomycetes</taxon>
        <taxon>Bifidobacteriales</taxon>
        <taxon>Bifidobacteriaceae</taxon>
        <taxon>Bifidobacterium</taxon>
    </lineage>
</organism>
<dbReference type="PIRSF" id="PIRSF006806">
    <property type="entry name" value="FTHF_cligase"/>
    <property type="match status" value="1"/>
</dbReference>
<dbReference type="PANTHER" id="PTHR23407">
    <property type="entry name" value="ATPASE INHIBITOR/5-FORMYLTETRAHYDROFOLATE CYCLO-LIGASE"/>
    <property type="match status" value="1"/>
</dbReference>
<evidence type="ECO:0000313" key="8">
    <source>
        <dbReference type="Proteomes" id="UP000483293"/>
    </source>
</evidence>
<name>A0A6L9ST65_9BIFI</name>
<keyword evidence="7" id="KW-0436">Ligase</keyword>
<evidence type="ECO:0000256" key="1">
    <source>
        <dbReference type="ARBA" id="ARBA00010638"/>
    </source>
</evidence>
<dbReference type="Pfam" id="PF01812">
    <property type="entry name" value="5-FTHF_cyc-lig"/>
    <property type="match status" value="1"/>
</dbReference>
<dbReference type="EMBL" id="WHZV01000002">
    <property type="protein sequence ID" value="NEG55013.1"/>
    <property type="molecule type" value="Genomic_DNA"/>
</dbReference>
<evidence type="ECO:0000256" key="2">
    <source>
        <dbReference type="ARBA" id="ARBA00022741"/>
    </source>
</evidence>
<accession>A0A6L9ST65</accession>
<feature type="compositionally biased region" description="Basic residues" evidence="6">
    <location>
        <begin position="7"/>
        <end position="19"/>
    </location>
</feature>
<sequence>MEAHTKRELRHAAIARRKTVPPSERERAGERLRGLLDEMLGAMAGAATVEESENGEATARDAETGETGAGIGTGTFADGPGTVAAYVSMGSEIELRPLLGALLESGRRVLVPMLGAGLDVGWGELHDMDELRAMDAGAGHHRPDEPEVGALDAHALGEASLILVPALAVDASGTRLGRGGGWYDRALEHRAPGAAVIAVCWPWEVRGRGEEPLPREAHDLPVDGVLTPDGLTMF</sequence>
<comment type="catalytic activity">
    <reaction evidence="5">
        <text>(6S)-5-formyl-5,6,7,8-tetrahydrofolate + ATP = (6R)-5,10-methenyltetrahydrofolate + ADP + phosphate</text>
        <dbReference type="Rhea" id="RHEA:10488"/>
        <dbReference type="ChEBI" id="CHEBI:30616"/>
        <dbReference type="ChEBI" id="CHEBI:43474"/>
        <dbReference type="ChEBI" id="CHEBI:57455"/>
        <dbReference type="ChEBI" id="CHEBI:57457"/>
        <dbReference type="ChEBI" id="CHEBI:456216"/>
        <dbReference type="EC" id="6.3.3.2"/>
    </reaction>
</comment>
<feature type="binding site" evidence="4">
    <location>
        <position position="92"/>
    </location>
    <ligand>
        <name>substrate</name>
    </ligand>
</feature>
<reference evidence="7 8" key="1">
    <citation type="submission" date="2019-10" db="EMBL/GenBank/DDBJ databases">
        <title>Bifidobacterium from non-human primates.</title>
        <authorList>
            <person name="Modesto M."/>
        </authorList>
    </citation>
    <scope>NUCLEOTIDE SEQUENCE [LARGE SCALE GENOMIC DNA]</scope>
    <source>
        <strain evidence="7 8">SMA15</strain>
    </source>
</reference>
<dbReference type="RefSeq" id="WP_163196717.1">
    <property type="nucleotide sequence ID" value="NZ_WHZV01000002.1"/>
</dbReference>
<evidence type="ECO:0000256" key="4">
    <source>
        <dbReference type="PIRSR" id="PIRSR006806-1"/>
    </source>
</evidence>
<dbReference type="EC" id="6.3.3.2" evidence="5"/>
<feature type="binding site" evidence="4">
    <location>
        <begin position="175"/>
        <end position="183"/>
    </location>
    <ligand>
        <name>ATP</name>
        <dbReference type="ChEBI" id="CHEBI:30616"/>
    </ligand>
</feature>
<evidence type="ECO:0000256" key="5">
    <source>
        <dbReference type="RuleBase" id="RU361279"/>
    </source>
</evidence>
<feature type="binding site" evidence="4">
    <location>
        <position position="87"/>
    </location>
    <ligand>
        <name>substrate</name>
    </ligand>
</feature>
<gene>
    <name evidence="7" type="ORF">GFD21_04340</name>
</gene>
<dbReference type="InterPro" id="IPR037171">
    <property type="entry name" value="NagB/RpiA_transferase-like"/>
</dbReference>
<dbReference type="GO" id="GO:0005524">
    <property type="term" value="F:ATP binding"/>
    <property type="evidence" value="ECO:0007669"/>
    <property type="project" value="UniProtKB-KW"/>
</dbReference>
<dbReference type="Gene3D" id="3.40.50.10420">
    <property type="entry name" value="NagB/RpiA/CoA transferase-like"/>
    <property type="match status" value="1"/>
</dbReference>
<dbReference type="GO" id="GO:0009396">
    <property type="term" value="P:folic acid-containing compound biosynthetic process"/>
    <property type="evidence" value="ECO:0007669"/>
    <property type="project" value="TreeGrafter"/>
</dbReference>
<comment type="caution">
    <text evidence="7">The sequence shown here is derived from an EMBL/GenBank/DDBJ whole genome shotgun (WGS) entry which is preliminary data.</text>
</comment>
<dbReference type="GO" id="GO:0030272">
    <property type="term" value="F:5-formyltetrahydrofolate cyclo-ligase activity"/>
    <property type="evidence" value="ECO:0007669"/>
    <property type="project" value="UniProtKB-EC"/>
</dbReference>
<comment type="similarity">
    <text evidence="1 5">Belongs to the 5-formyltetrahydrofolate cyclo-ligase family.</text>
</comment>
<dbReference type="GO" id="GO:0035999">
    <property type="term" value="P:tetrahydrofolate interconversion"/>
    <property type="evidence" value="ECO:0007669"/>
    <property type="project" value="TreeGrafter"/>
</dbReference>
<dbReference type="GO" id="GO:0046872">
    <property type="term" value="F:metal ion binding"/>
    <property type="evidence" value="ECO:0007669"/>
    <property type="project" value="UniProtKB-KW"/>
</dbReference>
<dbReference type="NCBIfam" id="TIGR02727">
    <property type="entry name" value="MTHFS_bact"/>
    <property type="match status" value="1"/>
</dbReference>
<dbReference type="InterPro" id="IPR002698">
    <property type="entry name" value="FTHF_cligase"/>
</dbReference>
<dbReference type="AlphaFoldDB" id="A0A6L9ST65"/>
<keyword evidence="2 4" id="KW-0547">Nucleotide-binding</keyword>
<dbReference type="PANTHER" id="PTHR23407:SF1">
    <property type="entry name" value="5-FORMYLTETRAHYDROFOLATE CYCLO-LIGASE"/>
    <property type="match status" value="1"/>
</dbReference>
<evidence type="ECO:0000256" key="3">
    <source>
        <dbReference type="ARBA" id="ARBA00022840"/>
    </source>
</evidence>
<evidence type="ECO:0000313" key="7">
    <source>
        <dbReference type="EMBL" id="NEG55013.1"/>
    </source>
</evidence>
<comment type="cofactor">
    <cofactor evidence="5">
        <name>Mg(2+)</name>
        <dbReference type="ChEBI" id="CHEBI:18420"/>
    </cofactor>
</comment>
<keyword evidence="3 4" id="KW-0067">ATP-binding</keyword>
<evidence type="ECO:0000256" key="6">
    <source>
        <dbReference type="SAM" id="MobiDB-lite"/>
    </source>
</evidence>